<evidence type="ECO:0000313" key="5">
    <source>
        <dbReference type="Proteomes" id="UP001146469"/>
    </source>
</evidence>
<dbReference type="EMBL" id="JAKMUT010000001">
    <property type="protein sequence ID" value="MCZ9288628.1"/>
    <property type="molecule type" value="Genomic_DNA"/>
</dbReference>
<feature type="compositionally biased region" description="Low complexity" evidence="1">
    <location>
        <begin position="764"/>
        <end position="783"/>
    </location>
</feature>
<dbReference type="GO" id="GO:0005975">
    <property type="term" value="P:carbohydrate metabolic process"/>
    <property type="evidence" value="ECO:0007669"/>
    <property type="project" value="UniProtKB-ARBA"/>
</dbReference>
<feature type="compositionally biased region" description="Basic and acidic residues" evidence="1">
    <location>
        <begin position="742"/>
        <end position="753"/>
    </location>
</feature>
<protein>
    <submittedName>
        <fullName evidence="4">Ig-like domain-containing protein</fullName>
    </submittedName>
</protein>
<evidence type="ECO:0000256" key="2">
    <source>
        <dbReference type="SAM" id="SignalP"/>
    </source>
</evidence>
<proteinExistence type="predicted"/>
<keyword evidence="5" id="KW-1185">Reference proteome</keyword>
<feature type="region of interest" description="Disordered" evidence="1">
    <location>
        <begin position="726"/>
        <end position="787"/>
    </location>
</feature>
<feature type="domain" description="Bacterial Ig-like" evidence="3">
    <location>
        <begin position="272"/>
        <end position="351"/>
    </location>
</feature>
<evidence type="ECO:0000313" key="4">
    <source>
        <dbReference type="EMBL" id="MCZ9288628.1"/>
    </source>
</evidence>
<dbReference type="InterPro" id="IPR013783">
    <property type="entry name" value="Ig-like_fold"/>
</dbReference>
<name>A0A9X3LL95_9CORY</name>
<accession>A0A9X3LL95</accession>
<dbReference type="RefSeq" id="WP_269943884.1">
    <property type="nucleotide sequence ID" value="NZ_JAKMUT010000001.1"/>
</dbReference>
<organism evidence="4 5">
    <name type="scientific">Corynebacterium evansiae</name>
    <dbReference type="NCBI Taxonomy" id="2913499"/>
    <lineage>
        <taxon>Bacteria</taxon>
        <taxon>Bacillati</taxon>
        <taxon>Actinomycetota</taxon>
        <taxon>Actinomycetes</taxon>
        <taxon>Mycobacteriales</taxon>
        <taxon>Corynebacteriaceae</taxon>
        <taxon>Corynebacterium</taxon>
    </lineage>
</organism>
<dbReference type="Pfam" id="PF16640">
    <property type="entry name" value="Big_3_5"/>
    <property type="match status" value="1"/>
</dbReference>
<feature type="chain" id="PRO_5040976536" evidence="2">
    <location>
        <begin position="28"/>
        <end position="823"/>
    </location>
</feature>
<reference evidence="4" key="1">
    <citation type="submission" date="2022-02" db="EMBL/GenBank/DDBJ databases">
        <title>Corynebacterium sp. from urogenital microbiome.</title>
        <authorList>
            <person name="Cappelli E.A."/>
            <person name="Ribeiro T.G."/>
            <person name="Peixe L."/>
        </authorList>
    </citation>
    <scope>NUCLEOTIDE SEQUENCE</scope>
    <source>
        <strain evidence="4">C8Ua_174</strain>
    </source>
</reference>
<comment type="caution">
    <text evidence="4">The sequence shown here is derived from an EMBL/GenBank/DDBJ whole genome shotgun (WGS) entry which is preliminary data.</text>
</comment>
<dbReference type="Gene3D" id="2.60.40.10">
    <property type="entry name" value="Immunoglobulins"/>
    <property type="match status" value="4"/>
</dbReference>
<evidence type="ECO:0000259" key="3">
    <source>
        <dbReference type="Pfam" id="PF16640"/>
    </source>
</evidence>
<keyword evidence="2" id="KW-0732">Signal</keyword>
<dbReference type="Proteomes" id="UP001146469">
    <property type="component" value="Unassembled WGS sequence"/>
</dbReference>
<dbReference type="InterPro" id="IPR032109">
    <property type="entry name" value="Big_3_5"/>
</dbReference>
<dbReference type="AlphaFoldDB" id="A0A9X3LL95"/>
<evidence type="ECO:0000256" key="1">
    <source>
        <dbReference type="SAM" id="MobiDB-lite"/>
    </source>
</evidence>
<gene>
    <name evidence="4" type="ORF">L8V00_00155</name>
</gene>
<feature type="signal peptide" evidence="2">
    <location>
        <begin position="1"/>
        <end position="27"/>
    </location>
</feature>
<sequence>MKKIISTTAVLGLVTGGLLLTSAASTAETTSAGISLSCQATPSTSLAGPQEFSTENVTVNIDAPKSVRIGEEFRTAFSIDPVEVELPALPMGAKMESASRLKLDLALPAGVEFLGADIDDSKSNLKGMKVIQVDDAGRPSATGQFLRVTSADNATIGNGPNSARNREGGIKYTMNGSKIDLRFPEITLRLKAKTAGEKSLGVRAQGAAGTFARDENFLTMLGKVSAPLVGTIWAPVQCSPRANSKAPLDPRASKLASVNVAEASEVALNLEASGTPVAGKPTELTASLEPAAEGTVEFTSGGLKASAPVVDGKATAELTFPTTGEHEVMARFQPKNAGEFKEASATTTVTVEGQDAGLSVEAPENAPARSRVEVKATVAESAEGSVRFRLGDATATTKVDAGAATAELPTGSTPGEQQITAEFTPAPRSAFAAGTASAPITIDAVTGTTIELGADHTGPVRPGQPVSINATVTPAENTEQAEGKVEFLIDGERITRTLEEHRATVEFTPDRAGEFRVEAKFIPADETQTPAEDVLTVQVQGAPETQLEVNAPTDVQPLVEVPTTVTVDPAAAGTVTAVIDGRRTSAEVQEGAGTVTLPLVFPREGDFEVPVTFAPANPADAQRAETTINVKVAAPAVSSVDIALTGPNTAEKGEKTNYTATLTPDAGDRHGVTGFLEVLIDGKKVTKDGEPIRIPVVEGIAEFDVLWNRAGAQELTAVFHNTEGKEVSRTATTVTVAGGADKPGETDKPGDNDKPDEDTPDKTGNSSGSSNGSSNSVAPSGSNATATKPFAPLVEFFRMLWEWLTSLFSGGGSSTGSSTAPRN</sequence>
<feature type="compositionally biased region" description="Low complexity" evidence="1">
    <location>
        <begin position="730"/>
        <end position="740"/>
    </location>
</feature>